<protein>
    <submittedName>
        <fullName evidence="4">Short-chain dehydrogenase/reductase</fullName>
    </submittedName>
</protein>
<evidence type="ECO:0000256" key="1">
    <source>
        <dbReference type="ARBA" id="ARBA00006484"/>
    </source>
</evidence>
<comment type="similarity">
    <text evidence="1 3">Belongs to the short-chain dehydrogenases/reductases (SDR) family.</text>
</comment>
<dbReference type="PROSITE" id="PS00061">
    <property type="entry name" value="ADH_SHORT"/>
    <property type="match status" value="1"/>
</dbReference>
<accession>A0A365XZQ4</accession>
<dbReference type="PRINTS" id="PR00081">
    <property type="entry name" value="GDHRDH"/>
</dbReference>
<dbReference type="InterPro" id="IPR002347">
    <property type="entry name" value="SDR_fam"/>
</dbReference>
<dbReference type="PANTHER" id="PTHR43391">
    <property type="entry name" value="RETINOL DEHYDROGENASE-RELATED"/>
    <property type="match status" value="1"/>
</dbReference>
<name>A0A365XZQ4_9BACT</name>
<dbReference type="InterPro" id="IPR020904">
    <property type="entry name" value="Sc_DH/Rdtase_CS"/>
</dbReference>
<dbReference type="GO" id="GO:0005829">
    <property type="term" value="C:cytosol"/>
    <property type="evidence" value="ECO:0007669"/>
    <property type="project" value="TreeGrafter"/>
</dbReference>
<evidence type="ECO:0000256" key="2">
    <source>
        <dbReference type="ARBA" id="ARBA00023002"/>
    </source>
</evidence>
<dbReference type="EMBL" id="QFFJ01000001">
    <property type="protein sequence ID" value="RBL91822.1"/>
    <property type="molecule type" value="Genomic_DNA"/>
</dbReference>
<dbReference type="PRINTS" id="PR00080">
    <property type="entry name" value="SDRFAMILY"/>
</dbReference>
<proteinExistence type="inferred from homology"/>
<dbReference type="Gene3D" id="3.40.50.720">
    <property type="entry name" value="NAD(P)-binding Rossmann-like Domain"/>
    <property type="match status" value="1"/>
</dbReference>
<dbReference type="Proteomes" id="UP000253410">
    <property type="component" value="Unassembled WGS sequence"/>
</dbReference>
<evidence type="ECO:0000256" key="3">
    <source>
        <dbReference type="RuleBase" id="RU000363"/>
    </source>
</evidence>
<keyword evidence="2" id="KW-0560">Oxidoreductase</keyword>
<reference evidence="4 5" key="1">
    <citation type="submission" date="2018-05" db="EMBL/GenBank/DDBJ databases">
        <title>Chitinophaga sp. K3CV102501T nov., isolated from isolated from a monsoon evergreen broad-leaved forest soil.</title>
        <authorList>
            <person name="Lv Y."/>
        </authorList>
    </citation>
    <scope>NUCLEOTIDE SEQUENCE [LARGE SCALE GENOMIC DNA]</scope>
    <source>
        <strain evidence="4 5">GDMCC 1.1325</strain>
    </source>
</reference>
<evidence type="ECO:0000313" key="5">
    <source>
        <dbReference type="Proteomes" id="UP000253410"/>
    </source>
</evidence>
<dbReference type="SUPFAM" id="SSF51735">
    <property type="entry name" value="NAD(P)-binding Rossmann-fold domains"/>
    <property type="match status" value="1"/>
</dbReference>
<dbReference type="CDD" id="cd05374">
    <property type="entry name" value="17beta-HSD-like_SDR_c"/>
    <property type="match status" value="1"/>
</dbReference>
<dbReference type="InterPro" id="IPR036291">
    <property type="entry name" value="NAD(P)-bd_dom_sf"/>
</dbReference>
<dbReference type="Pfam" id="PF00106">
    <property type="entry name" value="adh_short"/>
    <property type="match status" value="1"/>
</dbReference>
<dbReference type="PANTHER" id="PTHR43391:SF86">
    <property type="entry name" value="SHORT-CHAIN DEHYDROGENASE_REDUCTASE FAMILY PROTEIN"/>
    <property type="match status" value="1"/>
</dbReference>
<dbReference type="OrthoDB" id="9786056at2"/>
<gene>
    <name evidence="4" type="ORF">DF182_04250</name>
</gene>
<dbReference type="RefSeq" id="WP_113614423.1">
    <property type="nucleotide sequence ID" value="NZ_QFFJ01000001.1"/>
</dbReference>
<keyword evidence="5" id="KW-1185">Reference proteome</keyword>
<sequence length="285" mass="30972">MQGNVVLITGTSTGLGMHTALQLAANGYKVYATMRDFDKRYALLDAAVAQQVKLDVSVLDVSDIDTINACVDRVLAYEGKIDVLINNAGAGFVRNTEQASMEEIQKVLDTNFLGVVRCTKIVLPHMRQARSGHIINIGSVGGLVGQPFNELYCAAKFAVEGYTEALATYVTPAFNVKFTIVEPGGIRTEFRNNVFKQVNSSGGILEDAYKPLLESYIASGESRSSSYQSAEEVALLVAGVVAAENPPLRIRTSTWAEKFCEYKTQSDPTGLLQVDDVARNFGQQR</sequence>
<comment type="caution">
    <text evidence="4">The sequence shown here is derived from an EMBL/GenBank/DDBJ whole genome shotgun (WGS) entry which is preliminary data.</text>
</comment>
<dbReference type="GO" id="GO:0016491">
    <property type="term" value="F:oxidoreductase activity"/>
    <property type="evidence" value="ECO:0007669"/>
    <property type="project" value="UniProtKB-KW"/>
</dbReference>
<dbReference type="AlphaFoldDB" id="A0A365XZQ4"/>
<organism evidence="4 5">
    <name type="scientific">Chitinophaga flava</name>
    <dbReference type="NCBI Taxonomy" id="2259036"/>
    <lineage>
        <taxon>Bacteria</taxon>
        <taxon>Pseudomonadati</taxon>
        <taxon>Bacteroidota</taxon>
        <taxon>Chitinophagia</taxon>
        <taxon>Chitinophagales</taxon>
        <taxon>Chitinophagaceae</taxon>
        <taxon>Chitinophaga</taxon>
    </lineage>
</organism>
<evidence type="ECO:0000313" key="4">
    <source>
        <dbReference type="EMBL" id="RBL91822.1"/>
    </source>
</evidence>